<feature type="transmembrane region" description="Helical" evidence="1">
    <location>
        <begin position="136"/>
        <end position="156"/>
    </location>
</feature>
<feature type="transmembrane region" description="Helical" evidence="1">
    <location>
        <begin position="112"/>
        <end position="130"/>
    </location>
</feature>
<dbReference type="RefSeq" id="WP_066868554.1">
    <property type="nucleotide sequence ID" value="NZ_LNQB01000047.1"/>
</dbReference>
<protein>
    <submittedName>
        <fullName evidence="2">Uncharacterized protein</fullName>
    </submittedName>
</protein>
<dbReference type="Proteomes" id="UP000078507">
    <property type="component" value="Unassembled WGS sequence"/>
</dbReference>
<feature type="transmembrane region" description="Helical" evidence="1">
    <location>
        <begin position="20"/>
        <end position="45"/>
    </location>
</feature>
<reference evidence="2 3" key="1">
    <citation type="submission" date="2015-11" db="EMBL/GenBank/DDBJ databases">
        <title>Ensifer anhuiense sp. nov., an effective nitrogen fixation bacterium with Glycine soja.</title>
        <authorList>
            <person name="Yan H."/>
            <person name="Chen W."/>
        </authorList>
    </citation>
    <scope>NUCLEOTIDE SEQUENCE [LARGE SCALE GENOMIC DNA]</scope>
    <source>
        <strain evidence="2 3">LMG 7837</strain>
    </source>
</reference>
<proteinExistence type="predicted"/>
<keyword evidence="1" id="KW-0812">Transmembrane</keyword>
<sequence>MRDMLVEMPELKARFLDGKFWLRAFAAMALGYVYAAFGFAAMQIVCSPLTVFARLPLEEPLREVAAAFVSLIYLFAASFVMMLIVMAKPVLVALPIIATFVFTLQTGCRRSMALWACAGILIGWPIAVLVSQWEAFHWTSAAGSIGAGAMFGLALWQECFKPRLRLRAPPAATAAFGRDG</sequence>
<name>A0A178YRK8_SINSA</name>
<accession>A0A178YRK8</accession>
<dbReference type="AlphaFoldDB" id="A0A178YRK8"/>
<evidence type="ECO:0000256" key="1">
    <source>
        <dbReference type="SAM" id="Phobius"/>
    </source>
</evidence>
<organism evidence="2 3">
    <name type="scientific">Sinorhizobium saheli</name>
    <dbReference type="NCBI Taxonomy" id="36856"/>
    <lineage>
        <taxon>Bacteria</taxon>
        <taxon>Pseudomonadati</taxon>
        <taxon>Pseudomonadota</taxon>
        <taxon>Alphaproteobacteria</taxon>
        <taxon>Hyphomicrobiales</taxon>
        <taxon>Rhizobiaceae</taxon>
        <taxon>Sinorhizobium/Ensifer group</taxon>
        <taxon>Sinorhizobium</taxon>
    </lineage>
</organism>
<dbReference type="EMBL" id="LNQB01000047">
    <property type="protein sequence ID" value="OAP50027.1"/>
    <property type="molecule type" value="Genomic_DNA"/>
</dbReference>
<comment type="caution">
    <text evidence="2">The sequence shown here is derived from an EMBL/GenBank/DDBJ whole genome shotgun (WGS) entry which is preliminary data.</text>
</comment>
<gene>
    <name evidence="2" type="ORF">ATB98_09580</name>
</gene>
<evidence type="ECO:0000313" key="3">
    <source>
        <dbReference type="Proteomes" id="UP000078507"/>
    </source>
</evidence>
<evidence type="ECO:0000313" key="2">
    <source>
        <dbReference type="EMBL" id="OAP50027.1"/>
    </source>
</evidence>
<keyword evidence="3" id="KW-1185">Reference proteome</keyword>
<keyword evidence="1" id="KW-1133">Transmembrane helix</keyword>
<dbReference type="STRING" id="36856.ATB98_09580"/>
<keyword evidence="1" id="KW-0472">Membrane</keyword>